<dbReference type="Gene3D" id="3.40.50.300">
    <property type="entry name" value="P-loop containing nucleotide triphosphate hydrolases"/>
    <property type="match status" value="1"/>
</dbReference>
<dbReference type="PROSITE" id="PS50893">
    <property type="entry name" value="ABC_TRANSPORTER_2"/>
    <property type="match status" value="1"/>
</dbReference>
<accession>A0A1L3JH03</accession>
<keyword evidence="7 8" id="KW-0472">Membrane</keyword>
<dbReference type="InterPro" id="IPR003439">
    <property type="entry name" value="ABC_transporter-like_ATP-bd"/>
</dbReference>
<dbReference type="OrthoDB" id="9780296at2"/>
<evidence type="ECO:0000256" key="2">
    <source>
        <dbReference type="ARBA" id="ARBA00022448"/>
    </source>
</evidence>
<evidence type="ECO:0000313" key="11">
    <source>
        <dbReference type="EMBL" id="APG64389.1"/>
    </source>
</evidence>
<dbReference type="Proteomes" id="UP000181898">
    <property type="component" value="Chromosome"/>
</dbReference>
<keyword evidence="6 8" id="KW-1133">Transmembrane helix</keyword>
<dbReference type="PANTHER" id="PTHR43394:SF1">
    <property type="entry name" value="ATP-BINDING CASSETTE SUB-FAMILY B MEMBER 10, MITOCHONDRIAL"/>
    <property type="match status" value="1"/>
</dbReference>
<evidence type="ECO:0000256" key="4">
    <source>
        <dbReference type="ARBA" id="ARBA00022741"/>
    </source>
</evidence>
<dbReference type="GO" id="GO:0005886">
    <property type="term" value="C:plasma membrane"/>
    <property type="evidence" value="ECO:0007669"/>
    <property type="project" value="UniProtKB-SubCell"/>
</dbReference>
<dbReference type="SUPFAM" id="SSF52540">
    <property type="entry name" value="P-loop containing nucleoside triphosphate hydrolases"/>
    <property type="match status" value="1"/>
</dbReference>
<comment type="subcellular location">
    <subcellularLocation>
        <location evidence="1">Cell membrane</location>
        <topology evidence="1">Multi-pass membrane protein</topology>
    </subcellularLocation>
</comment>
<dbReference type="InterPro" id="IPR017871">
    <property type="entry name" value="ABC_transporter-like_CS"/>
</dbReference>
<dbReference type="InterPro" id="IPR027417">
    <property type="entry name" value="P-loop_NTPase"/>
</dbReference>
<keyword evidence="4" id="KW-0547">Nucleotide-binding</keyword>
<evidence type="ECO:0000259" key="9">
    <source>
        <dbReference type="PROSITE" id="PS50893"/>
    </source>
</evidence>
<keyword evidence="5 11" id="KW-0067">ATP-binding</keyword>
<organism evidence="11 12">
    <name type="scientific">Tenacibaculum todarodis</name>
    <dbReference type="NCBI Taxonomy" id="1850252"/>
    <lineage>
        <taxon>Bacteria</taxon>
        <taxon>Pseudomonadati</taxon>
        <taxon>Bacteroidota</taxon>
        <taxon>Flavobacteriia</taxon>
        <taxon>Flavobacteriales</taxon>
        <taxon>Flavobacteriaceae</taxon>
        <taxon>Tenacibaculum</taxon>
    </lineage>
</organism>
<dbReference type="InterPro" id="IPR003593">
    <property type="entry name" value="AAA+_ATPase"/>
</dbReference>
<dbReference type="Gene3D" id="1.20.1560.10">
    <property type="entry name" value="ABC transporter type 1, transmembrane domain"/>
    <property type="match status" value="1"/>
</dbReference>
<dbReference type="PROSITE" id="PS00211">
    <property type="entry name" value="ABC_TRANSPORTER_1"/>
    <property type="match status" value="1"/>
</dbReference>
<gene>
    <name evidence="11" type="ORF">LPB136_02970</name>
</gene>
<dbReference type="KEGG" id="ten:LPB136_02970"/>
<evidence type="ECO:0000256" key="3">
    <source>
        <dbReference type="ARBA" id="ARBA00022692"/>
    </source>
</evidence>
<evidence type="ECO:0000256" key="5">
    <source>
        <dbReference type="ARBA" id="ARBA00022840"/>
    </source>
</evidence>
<evidence type="ECO:0000259" key="10">
    <source>
        <dbReference type="PROSITE" id="PS50929"/>
    </source>
</evidence>
<dbReference type="FunFam" id="3.40.50.300:FF:000287">
    <property type="entry name" value="Multidrug ABC transporter ATP-binding protein"/>
    <property type="match status" value="1"/>
</dbReference>
<feature type="transmembrane region" description="Helical" evidence="8">
    <location>
        <begin position="312"/>
        <end position="330"/>
    </location>
</feature>
<dbReference type="GO" id="GO:0005524">
    <property type="term" value="F:ATP binding"/>
    <property type="evidence" value="ECO:0007669"/>
    <property type="project" value="UniProtKB-KW"/>
</dbReference>
<keyword evidence="2" id="KW-0813">Transport</keyword>
<feature type="transmembrane region" description="Helical" evidence="8">
    <location>
        <begin position="283"/>
        <end position="300"/>
    </location>
</feature>
<dbReference type="Pfam" id="PF00005">
    <property type="entry name" value="ABC_tran"/>
    <property type="match status" value="1"/>
</dbReference>
<evidence type="ECO:0000256" key="7">
    <source>
        <dbReference type="ARBA" id="ARBA00023136"/>
    </source>
</evidence>
<reference evidence="11 12" key="1">
    <citation type="submission" date="2016-11" db="EMBL/GenBank/DDBJ databases">
        <title>Tenacibaculum sp. LPB0136, isolated from marine environment.</title>
        <authorList>
            <person name="Kim E."/>
            <person name="Yi H."/>
        </authorList>
    </citation>
    <scope>NUCLEOTIDE SEQUENCE [LARGE SCALE GENOMIC DNA]</scope>
    <source>
        <strain evidence="11 12">LPB0136</strain>
    </source>
</reference>
<sequence>MNYFKDILKFAKPYQKFAWLNVFFNILYAIFNVLSVLGFIPVLGILFGKEEKVYNKPVYEGIGSIYDYVQGTINYSVTDMLEKGGIDKALLFICILSFSLFFFKNLFRYLASYVLAYLRNGVVKDIRDKLYNKILELPIAYFSEKKKGDTIARLTADVKEVETTFLTSLETIVREPLTIVFTLISMFAISVKLTLFVFILLPVSGLIISSISKKLKANSLLAQQETGNFLSFIEETLTGLRVIKGFNAEKRIASKFNDSTKKYSNLMTKVIQRKTLASPMSEFLGVTTIIAILFYGGKLVLGDNSDMKPQEFFGYIGLFYLVLNPVKAIATTYSNIQKGDASAERIMDVLNTENSITEPSNPIPKDTFNAKIEFKNISFKYKDEYVLKDFSLTIPKGKTVALVGQSGSGKSTLANLITRFYDVNKGEILIDDINIKNISKKALRDLMGIVTQESILFNDSVENNIKLGTENATLSDIQKASEIANAHEFIKDLPQQYSTNIGDSGNMLSGGQKQRLSIARAVLKNPPIMILDEATSALDTESEQLVQVALEKMMENRTSLVIAHRLSTIQKADNIIVMKKGTIVEQGKHEELLTKKGEYFKLVNMQSLA</sequence>
<dbReference type="InterPro" id="IPR011527">
    <property type="entry name" value="ABC1_TM_dom"/>
</dbReference>
<evidence type="ECO:0000313" key="12">
    <source>
        <dbReference type="Proteomes" id="UP000181898"/>
    </source>
</evidence>
<evidence type="ECO:0000256" key="8">
    <source>
        <dbReference type="SAM" id="Phobius"/>
    </source>
</evidence>
<dbReference type="GO" id="GO:0015421">
    <property type="term" value="F:ABC-type oligopeptide transporter activity"/>
    <property type="evidence" value="ECO:0007669"/>
    <property type="project" value="TreeGrafter"/>
</dbReference>
<feature type="transmembrane region" description="Helical" evidence="8">
    <location>
        <begin position="22"/>
        <end position="47"/>
    </location>
</feature>
<dbReference type="RefSeq" id="WP_072554715.1">
    <property type="nucleotide sequence ID" value="NZ_CP018155.1"/>
</dbReference>
<dbReference type="InterPro" id="IPR039421">
    <property type="entry name" value="Type_1_exporter"/>
</dbReference>
<keyword evidence="12" id="KW-1185">Reference proteome</keyword>
<feature type="transmembrane region" description="Helical" evidence="8">
    <location>
        <begin position="179"/>
        <end position="208"/>
    </location>
</feature>
<feature type="transmembrane region" description="Helical" evidence="8">
    <location>
        <begin position="89"/>
        <end position="107"/>
    </location>
</feature>
<evidence type="ECO:0000256" key="1">
    <source>
        <dbReference type="ARBA" id="ARBA00004651"/>
    </source>
</evidence>
<dbReference type="GO" id="GO:0016887">
    <property type="term" value="F:ATP hydrolysis activity"/>
    <property type="evidence" value="ECO:0007669"/>
    <property type="project" value="InterPro"/>
</dbReference>
<keyword evidence="3 8" id="KW-0812">Transmembrane</keyword>
<dbReference type="CDD" id="cd18552">
    <property type="entry name" value="ABC_6TM_MsbA_like"/>
    <property type="match status" value="1"/>
</dbReference>
<dbReference type="SUPFAM" id="SSF90123">
    <property type="entry name" value="ABC transporter transmembrane region"/>
    <property type="match status" value="1"/>
</dbReference>
<dbReference type="EMBL" id="CP018155">
    <property type="protein sequence ID" value="APG64389.1"/>
    <property type="molecule type" value="Genomic_DNA"/>
</dbReference>
<feature type="domain" description="ABC transporter" evidence="9">
    <location>
        <begin position="372"/>
        <end position="605"/>
    </location>
</feature>
<proteinExistence type="predicted"/>
<dbReference type="PROSITE" id="PS50929">
    <property type="entry name" value="ABC_TM1F"/>
    <property type="match status" value="1"/>
</dbReference>
<dbReference type="Pfam" id="PF00664">
    <property type="entry name" value="ABC_membrane"/>
    <property type="match status" value="1"/>
</dbReference>
<dbReference type="SMART" id="SM00382">
    <property type="entry name" value="AAA"/>
    <property type="match status" value="1"/>
</dbReference>
<dbReference type="AlphaFoldDB" id="A0A1L3JH03"/>
<feature type="domain" description="ABC transmembrane type-1" evidence="10">
    <location>
        <begin position="77"/>
        <end position="338"/>
    </location>
</feature>
<dbReference type="InterPro" id="IPR036640">
    <property type="entry name" value="ABC1_TM_sf"/>
</dbReference>
<dbReference type="STRING" id="1850252.LPB136_02970"/>
<dbReference type="PANTHER" id="PTHR43394">
    <property type="entry name" value="ATP-DEPENDENT PERMEASE MDL1, MITOCHONDRIAL"/>
    <property type="match status" value="1"/>
</dbReference>
<evidence type="ECO:0000256" key="6">
    <source>
        <dbReference type="ARBA" id="ARBA00022989"/>
    </source>
</evidence>
<name>A0A1L3JH03_9FLAO</name>
<protein>
    <submittedName>
        <fullName evidence="11">Antibiotic ABC transporter ATP-binding protein</fullName>
    </submittedName>
</protein>